<gene>
    <name evidence="2" type="ORF">GCM10010345_30870</name>
</gene>
<dbReference type="EMBL" id="BMVN01000009">
    <property type="protein sequence ID" value="GHA23904.1"/>
    <property type="molecule type" value="Genomic_DNA"/>
</dbReference>
<evidence type="ECO:0000313" key="2">
    <source>
        <dbReference type="EMBL" id="GHA23904.1"/>
    </source>
</evidence>
<proteinExistence type="predicted"/>
<organism evidence="2 3">
    <name type="scientific">Streptomyces canarius</name>
    <dbReference type="NCBI Taxonomy" id="285453"/>
    <lineage>
        <taxon>Bacteria</taxon>
        <taxon>Bacillati</taxon>
        <taxon>Actinomycetota</taxon>
        <taxon>Actinomycetes</taxon>
        <taxon>Kitasatosporales</taxon>
        <taxon>Streptomycetaceae</taxon>
        <taxon>Streptomyces</taxon>
    </lineage>
</organism>
<evidence type="ECO:0000313" key="3">
    <source>
        <dbReference type="Proteomes" id="UP000653644"/>
    </source>
</evidence>
<evidence type="ECO:0000256" key="1">
    <source>
        <dbReference type="SAM" id="MobiDB-lite"/>
    </source>
</evidence>
<sequence>MSDRAARPSRGAPLHAVACRTSVHIRAPTCGMVAEPAWAGVGPGATTSRQPVLLPCSDPAFLADPFPLHREPREDGPARRAVIAGGPEAWLVTRYGDGLGPLSGPRPNCDVRDAADPRLLTRLPVFARAASDRLTASRRGVRGCDPGHPGRNPRDGSWRRFPQSSSGNSPDHAAAMRSKGSASSCRPWRCKVRPSIRWA</sequence>
<name>A0ABQ3CLM6_9ACTN</name>
<protein>
    <submittedName>
        <fullName evidence="2">Uncharacterized protein</fullName>
    </submittedName>
</protein>
<comment type="caution">
    <text evidence="2">The sequence shown here is derived from an EMBL/GenBank/DDBJ whole genome shotgun (WGS) entry which is preliminary data.</text>
</comment>
<accession>A0ABQ3CLM6</accession>
<keyword evidence="3" id="KW-1185">Reference proteome</keyword>
<feature type="region of interest" description="Disordered" evidence="1">
    <location>
        <begin position="137"/>
        <end position="186"/>
    </location>
</feature>
<reference evidence="3" key="1">
    <citation type="journal article" date="2019" name="Int. J. Syst. Evol. Microbiol.">
        <title>The Global Catalogue of Microorganisms (GCM) 10K type strain sequencing project: providing services to taxonomists for standard genome sequencing and annotation.</title>
        <authorList>
            <consortium name="The Broad Institute Genomics Platform"/>
            <consortium name="The Broad Institute Genome Sequencing Center for Infectious Disease"/>
            <person name="Wu L."/>
            <person name="Ma J."/>
        </authorList>
    </citation>
    <scope>NUCLEOTIDE SEQUENCE [LARGE SCALE GENOMIC DNA]</scope>
    <source>
        <strain evidence="3">JCM 4733</strain>
    </source>
</reference>
<dbReference type="Proteomes" id="UP000653644">
    <property type="component" value="Unassembled WGS sequence"/>
</dbReference>